<organism evidence="2 3">
    <name type="scientific">Mycena rosella</name>
    <name type="common">Pink bonnet</name>
    <name type="synonym">Agaricus rosellus</name>
    <dbReference type="NCBI Taxonomy" id="1033263"/>
    <lineage>
        <taxon>Eukaryota</taxon>
        <taxon>Fungi</taxon>
        <taxon>Dikarya</taxon>
        <taxon>Basidiomycota</taxon>
        <taxon>Agaricomycotina</taxon>
        <taxon>Agaricomycetes</taxon>
        <taxon>Agaricomycetidae</taxon>
        <taxon>Agaricales</taxon>
        <taxon>Marasmiineae</taxon>
        <taxon>Mycenaceae</taxon>
        <taxon>Mycena</taxon>
    </lineage>
</organism>
<feature type="region of interest" description="Disordered" evidence="1">
    <location>
        <begin position="61"/>
        <end position="100"/>
    </location>
</feature>
<accession>A0AAD7D2U3</accession>
<keyword evidence="3" id="KW-1185">Reference proteome</keyword>
<reference evidence="2" key="1">
    <citation type="submission" date="2023-03" db="EMBL/GenBank/DDBJ databases">
        <title>Massive genome expansion in bonnet fungi (Mycena s.s.) driven by repeated elements and novel gene families across ecological guilds.</title>
        <authorList>
            <consortium name="Lawrence Berkeley National Laboratory"/>
            <person name="Harder C.B."/>
            <person name="Miyauchi S."/>
            <person name="Viragh M."/>
            <person name="Kuo A."/>
            <person name="Thoen E."/>
            <person name="Andreopoulos B."/>
            <person name="Lu D."/>
            <person name="Skrede I."/>
            <person name="Drula E."/>
            <person name="Henrissat B."/>
            <person name="Morin E."/>
            <person name="Kohler A."/>
            <person name="Barry K."/>
            <person name="LaButti K."/>
            <person name="Morin E."/>
            <person name="Salamov A."/>
            <person name="Lipzen A."/>
            <person name="Mereny Z."/>
            <person name="Hegedus B."/>
            <person name="Baldrian P."/>
            <person name="Stursova M."/>
            <person name="Weitz H."/>
            <person name="Taylor A."/>
            <person name="Grigoriev I.V."/>
            <person name="Nagy L.G."/>
            <person name="Martin F."/>
            <person name="Kauserud H."/>
        </authorList>
    </citation>
    <scope>NUCLEOTIDE SEQUENCE</scope>
    <source>
        <strain evidence="2">CBHHK067</strain>
    </source>
</reference>
<sequence length="144" mass="15545">MPNTHSVMFGVYFRMFRHSSELSASDSKEVSCAQGSAMSSGGTLARRRRCRRAGALRNAVRGPSAGARFSSAPMDSRSSIGRWRSGPNKWNWSKGSPSSASRHVCECRFSTSMNCPSELKQSTTRESGRLCARASQVSSSATGV</sequence>
<dbReference type="Proteomes" id="UP001221757">
    <property type="component" value="Unassembled WGS sequence"/>
</dbReference>
<evidence type="ECO:0000313" key="2">
    <source>
        <dbReference type="EMBL" id="KAJ7674260.1"/>
    </source>
</evidence>
<comment type="caution">
    <text evidence="2">The sequence shown here is derived from an EMBL/GenBank/DDBJ whole genome shotgun (WGS) entry which is preliminary data.</text>
</comment>
<name>A0AAD7D2U3_MYCRO</name>
<feature type="compositionally biased region" description="Polar residues" evidence="1">
    <location>
        <begin position="114"/>
        <end position="125"/>
    </location>
</feature>
<feature type="compositionally biased region" description="Polar residues" evidence="1">
    <location>
        <begin position="135"/>
        <end position="144"/>
    </location>
</feature>
<feature type="compositionally biased region" description="Polar residues" evidence="1">
    <location>
        <begin position="88"/>
        <end position="100"/>
    </location>
</feature>
<dbReference type="EMBL" id="JARKIE010000157">
    <property type="protein sequence ID" value="KAJ7674260.1"/>
    <property type="molecule type" value="Genomic_DNA"/>
</dbReference>
<evidence type="ECO:0000256" key="1">
    <source>
        <dbReference type="SAM" id="MobiDB-lite"/>
    </source>
</evidence>
<proteinExistence type="predicted"/>
<gene>
    <name evidence="2" type="ORF">B0H17DRAFT_1082327</name>
</gene>
<evidence type="ECO:0000313" key="3">
    <source>
        <dbReference type="Proteomes" id="UP001221757"/>
    </source>
</evidence>
<dbReference type="AlphaFoldDB" id="A0AAD7D2U3"/>
<protein>
    <submittedName>
        <fullName evidence="2">Uncharacterized protein</fullName>
    </submittedName>
</protein>
<feature type="region of interest" description="Disordered" evidence="1">
    <location>
        <begin position="114"/>
        <end position="144"/>
    </location>
</feature>